<evidence type="ECO:0000256" key="5">
    <source>
        <dbReference type="SAM" id="SignalP"/>
    </source>
</evidence>
<dbReference type="Gene3D" id="1.10.760.10">
    <property type="entry name" value="Cytochrome c-like domain"/>
    <property type="match status" value="1"/>
</dbReference>
<evidence type="ECO:0000313" key="7">
    <source>
        <dbReference type="EMBL" id="MDT7043555.1"/>
    </source>
</evidence>
<keyword evidence="8" id="KW-1185">Reference proteome</keyword>
<proteinExistence type="predicted"/>
<dbReference type="PROSITE" id="PS51007">
    <property type="entry name" value="CYTC"/>
    <property type="match status" value="1"/>
</dbReference>
<evidence type="ECO:0000313" key="8">
    <source>
        <dbReference type="Proteomes" id="UP001250932"/>
    </source>
</evidence>
<keyword evidence="5" id="KW-0732">Signal</keyword>
<feature type="chain" id="PRO_5046000395" evidence="5">
    <location>
        <begin position="27"/>
        <end position="159"/>
    </location>
</feature>
<keyword evidence="3 4" id="KW-0408">Iron</keyword>
<name>A0ABU3KAP3_9BACT</name>
<comment type="caution">
    <text evidence="7">The sequence shown here is derived from an EMBL/GenBank/DDBJ whole genome shotgun (WGS) entry which is preliminary data.</text>
</comment>
<accession>A0ABU3KAP3</accession>
<feature type="domain" description="Cytochrome c" evidence="6">
    <location>
        <begin position="55"/>
        <end position="142"/>
    </location>
</feature>
<keyword evidence="1 4" id="KW-0349">Heme</keyword>
<dbReference type="SUPFAM" id="SSF46626">
    <property type="entry name" value="Cytochrome c"/>
    <property type="match status" value="1"/>
</dbReference>
<evidence type="ECO:0000256" key="4">
    <source>
        <dbReference type="PROSITE-ProRule" id="PRU00433"/>
    </source>
</evidence>
<evidence type="ECO:0000256" key="1">
    <source>
        <dbReference type="ARBA" id="ARBA00022617"/>
    </source>
</evidence>
<dbReference type="InterPro" id="IPR009056">
    <property type="entry name" value="Cyt_c-like_dom"/>
</dbReference>
<dbReference type="RefSeq" id="WP_313834121.1">
    <property type="nucleotide sequence ID" value="NZ_JAQOUE010000001.1"/>
</dbReference>
<dbReference type="InterPro" id="IPR036909">
    <property type="entry name" value="Cyt_c-like_dom_sf"/>
</dbReference>
<dbReference type="EMBL" id="JAQOUE010000001">
    <property type="protein sequence ID" value="MDT7043555.1"/>
    <property type="molecule type" value="Genomic_DNA"/>
</dbReference>
<evidence type="ECO:0000256" key="2">
    <source>
        <dbReference type="ARBA" id="ARBA00022723"/>
    </source>
</evidence>
<evidence type="ECO:0000256" key="3">
    <source>
        <dbReference type="ARBA" id="ARBA00023004"/>
    </source>
</evidence>
<gene>
    <name evidence="7" type="ORF">PPG34_14450</name>
</gene>
<dbReference type="PROSITE" id="PS51257">
    <property type="entry name" value="PROKAR_LIPOPROTEIN"/>
    <property type="match status" value="1"/>
</dbReference>
<sequence>MKSGIFRMLFTGLSIAAIGFTLSACGEEKPPAPPPPPPPEYADKHMPDGYWGNPDILEEGKAIFTGAQNIDVNCASCHGKDGKPVKAGARDFRKGEFMKLFSDSQWFWRISEGVTGTKMKAWKSKLSEDEIWKVIVFEANFGLPGQKYDPATKAWVPIN</sequence>
<dbReference type="Proteomes" id="UP001250932">
    <property type="component" value="Unassembled WGS sequence"/>
</dbReference>
<keyword evidence="2 4" id="KW-0479">Metal-binding</keyword>
<evidence type="ECO:0000259" key="6">
    <source>
        <dbReference type="PROSITE" id="PS51007"/>
    </source>
</evidence>
<organism evidence="7 8">
    <name type="scientific">Candidatus Nitronereus thalassa</name>
    <dbReference type="NCBI Taxonomy" id="3020898"/>
    <lineage>
        <taxon>Bacteria</taxon>
        <taxon>Pseudomonadati</taxon>
        <taxon>Nitrospirota</taxon>
        <taxon>Nitrospiria</taxon>
        <taxon>Nitrospirales</taxon>
        <taxon>Nitrospiraceae</taxon>
        <taxon>Candidatus Nitronereus</taxon>
    </lineage>
</organism>
<protein>
    <submittedName>
        <fullName evidence="7">C-type cytochrome</fullName>
    </submittedName>
</protein>
<reference evidence="7 8" key="1">
    <citation type="journal article" date="2023" name="ISME J.">
        <title>Cultivation and genomic characterization of novel and ubiquitous marine nitrite-oxidizing bacteria from the Nitrospirales.</title>
        <authorList>
            <person name="Mueller A.J."/>
            <person name="Daebeler A."/>
            <person name="Herbold C.W."/>
            <person name="Kirkegaard R.H."/>
            <person name="Daims H."/>
        </authorList>
    </citation>
    <scope>NUCLEOTIDE SEQUENCE [LARGE SCALE GENOMIC DNA]</scope>
    <source>
        <strain evidence="7 8">EB</strain>
    </source>
</reference>
<feature type="signal peptide" evidence="5">
    <location>
        <begin position="1"/>
        <end position="26"/>
    </location>
</feature>
<dbReference type="Pfam" id="PF13442">
    <property type="entry name" value="Cytochrome_CBB3"/>
    <property type="match status" value="1"/>
</dbReference>